<dbReference type="SUPFAM" id="SSF52540">
    <property type="entry name" value="P-loop containing nucleoside triphosphate hydrolases"/>
    <property type="match status" value="1"/>
</dbReference>
<feature type="non-terminal residue" evidence="1">
    <location>
        <position position="1"/>
    </location>
</feature>
<evidence type="ECO:0000313" key="1">
    <source>
        <dbReference type="EMBL" id="CAH3117669.1"/>
    </source>
</evidence>
<comment type="caution">
    <text evidence="1">The sequence shown here is derived from an EMBL/GenBank/DDBJ whole genome shotgun (WGS) entry which is preliminary data.</text>
</comment>
<dbReference type="PANTHER" id="PTHR46312">
    <property type="entry name" value="NACHT DOMAIN-CONTAINING PROTEIN"/>
    <property type="match status" value="1"/>
</dbReference>
<name>A0AAU9WL14_9CNID</name>
<dbReference type="SUPFAM" id="SSF52047">
    <property type="entry name" value="RNI-like"/>
    <property type="match status" value="1"/>
</dbReference>
<organism evidence="1 2">
    <name type="scientific">Pocillopora meandrina</name>
    <dbReference type="NCBI Taxonomy" id="46732"/>
    <lineage>
        <taxon>Eukaryota</taxon>
        <taxon>Metazoa</taxon>
        <taxon>Cnidaria</taxon>
        <taxon>Anthozoa</taxon>
        <taxon>Hexacorallia</taxon>
        <taxon>Scleractinia</taxon>
        <taxon>Astrocoeniina</taxon>
        <taxon>Pocilloporidae</taxon>
        <taxon>Pocillopora</taxon>
    </lineage>
</organism>
<dbReference type="EMBL" id="CALNXJ010000016">
    <property type="protein sequence ID" value="CAH3117669.1"/>
    <property type="molecule type" value="Genomic_DNA"/>
</dbReference>
<dbReference type="PANTHER" id="PTHR46312:SF2">
    <property type="entry name" value="NUCLEOTIDE-BINDING OLIGOMERIZATION DOMAIN-CONTAINING PROTEIN 2-LIKE"/>
    <property type="match status" value="1"/>
</dbReference>
<feature type="non-terminal residue" evidence="1">
    <location>
        <position position="735"/>
    </location>
</feature>
<dbReference type="Proteomes" id="UP001159428">
    <property type="component" value="Unassembled WGS sequence"/>
</dbReference>
<dbReference type="InterPro" id="IPR027417">
    <property type="entry name" value="P-loop_NTPase"/>
</dbReference>
<dbReference type="Gene3D" id="3.40.50.300">
    <property type="entry name" value="P-loop containing nucleotide triphosphate hydrolases"/>
    <property type="match status" value="1"/>
</dbReference>
<accession>A0AAU9WL14</accession>
<evidence type="ECO:0000313" key="2">
    <source>
        <dbReference type="Proteomes" id="UP001159428"/>
    </source>
</evidence>
<gene>
    <name evidence="1" type="ORF">PMEA_00007600</name>
</gene>
<protein>
    <submittedName>
        <fullName evidence="1">Uncharacterized protein</fullName>
    </submittedName>
</protein>
<dbReference type="AlphaFoldDB" id="A0AAU9WL14"/>
<sequence>KLAEHYKRTATVPTSVWSKKCAVNIHEIYTRLSLVKEEQTPAGSSRAGLNHYTDVLTEKKNGLPSNRILVQGETGIGKSTFVKKLAMDWAELDENRLTDEQRAILKKFELAVIIDLKKVSKYQNLRDIISASHIFADEDSAMKDGNKLRNCYVLITTRISKADELKEFKDVHAEITGFSKEDIYSFMVRMLGDETQANALQGHLFKRNVYDLAKVPLLLLFFCTLWKEGSPQSFPDSKTKLYVAIVQYVLDHNESKCSPANFRKVEDFKEILAEIGKVALEFLIKDDHVFEYDQLSHAIRICEESRIIGLLQVSEYSENLRPAGMVSFIHKSIQEFLAAWFITYRCVPEGNLSEINDRTRTLDDCRSLENVFQFVCGLSDDGAVKVFEHLKSIRISDPELDLSKTILCDITWKRQCFITLVNNLFGQVQSKTEFLRHYFSCTDGIIFVQGGSVREIIPERRNLNGITLNGVVWGGYMSLDSAKLNEMYESIEFLDCLHVPLRMTENSGEIGEFLRKFHAVKCAARFLKCGFTCILHYRNGQAFFYITRLNLCCDDHVGVLYDMCTTSTPSHSTSSSTKEFCMKFLSFVNISVPVKEQTVKCLVTIFRDCKNLKNISLSHVTKSTCELLEYLPIPRTCGVKFFDSTAFPLFSKSLPTSADVMKLAGLLPQINNLISLHLNLNDCCAEAVTKLVFSITHKTLQTLKLRGIALTPDSAAALDRSVSEMSSLYELLIIG</sequence>
<keyword evidence="2" id="KW-1185">Reference proteome</keyword>
<proteinExistence type="predicted"/>
<dbReference type="InterPro" id="IPR032675">
    <property type="entry name" value="LRR_dom_sf"/>
</dbReference>
<dbReference type="Gene3D" id="3.80.10.10">
    <property type="entry name" value="Ribonuclease Inhibitor"/>
    <property type="match status" value="1"/>
</dbReference>
<reference evidence="1 2" key="1">
    <citation type="submission" date="2022-05" db="EMBL/GenBank/DDBJ databases">
        <authorList>
            <consortium name="Genoscope - CEA"/>
            <person name="William W."/>
        </authorList>
    </citation>
    <scope>NUCLEOTIDE SEQUENCE [LARGE SCALE GENOMIC DNA]</scope>
</reference>